<comment type="caution">
    <text evidence="3">The sequence shown here is derived from an EMBL/GenBank/DDBJ whole genome shotgun (WGS) entry which is preliminary data.</text>
</comment>
<evidence type="ECO:0000313" key="3">
    <source>
        <dbReference type="EMBL" id="EHJ57291.1"/>
    </source>
</evidence>
<evidence type="ECO:0000313" key="4">
    <source>
        <dbReference type="Proteomes" id="UP000005388"/>
    </source>
</evidence>
<dbReference type="Proteomes" id="UP000005388">
    <property type="component" value="Unassembled WGS sequence"/>
</dbReference>
<evidence type="ECO:0008006" key="5">
    <source>
        <dbReference type="Google" id="ProtNLM"/>
    </source>
</evidence>
<reference evidence="3 4" key="1">
    <citation type="journal article" date="2014" name="Int. J. Syst. Evol. Microbiol.">
        <title>Phylogenomics and the dynamic genome evolution of the genus Streptococcus.</title>
        <authorList>
            <consortium name="The Broad Institute Genome Sequencing Platform"/>
            <person name="Richards V.P."/>
            <person name="Palmer S.R."/>
            <person name="Pavinski Bitar P.D."/>
            <person name="Qin X."/>
            <person name="Weinstock G.M."/>
            <person name="Highlander S.K."/>
            <person name="Town C.D."/>
            <person name="Burne R.A."/>
            <person name="Stanhope M.J."/>
        </authorList>
    </citation>
    <scope>NUCLEOTIDE SEQUENCE [LARGE SCALE GENOMIC DNA]</scope>
    <source>
        <strain evidence="3 4">2285-97</strain>
    </source>
</reference>
<evidence type="ECO:0000256" key="2">
    <source>
        <dbReference type="SAM" id="Phobius"/>
    </source>
</evidence>
<name>G5KID6_9STRE</name>
<accession>G5KID6</accession>
<proteinExistence type="predicted"/>
<evidence type="ECO:0000256" key="1">
    <source>
        <dbReference type="SAM" id="MobiDB-lite"/>
    </source>
</evidence>
<keyword evidence="2" id="KW-0472">Membrane</keyword>
<dbReference type="STRING" id="764291.STRUR_1647"/>
<feature type="transmembrane region" description="Helical" evidence="2">
    <location>
        <begin position="105"/>
        <end position="128"/>
    </location>
</feature>
<protein>
    <recommendedName>
        <fullName evidence="5">PTS cellobiose transporter subunit IIA</fullName>
    </recommendedName>
</protein>
<feature type="transmembrane region" description="Helical" evidence="2">
    <location>
        <begin position="62"/>
        <end position="84"/>
    </location>
</feature>
<dbReference type="AlphaFoldDB" id="G5KID6"/>
<feature type="transmembrane region" description="Helical" evidence="2">
    <location>
        <begin position="134"/>
        <end position="153"/>
    </location>
</feature>
<feature type="compositionally biased region" description="Basic and acidic residues" evidence="1">
    <location>
        <begin position="10"/>
        <end position="22"/>
    </location>
</feature>
<organism evidence="3 4">
    <name type="scientific">Streptococcus urinalis 2285-97</name>
    <dbReference type="NCBI Taxonomy" id="764291"/>
    <lineage>
        <taxon>Bacteria</taxon>
        <taxon>Bacillati</taxon>
        <taxon>Bacillota</taxon>
        <taxon>Bacilli</taxon>
        <taxon>Lactobacillales</taxon>
        <taxon>Streptococcaceae</taxon>
        <taxon>Streptococcus</taxon>
    </lineage>
</organism>
<feature type="transmembrane region" description="Helical" evidence="2">
    <location>
        <begin position="38"/>
        <end position="56"/>
    </location>
</feature>
<keyword evidence="2" id="KW-1133">Transmembrane helix</keyword>
<dbReference type="EMBL" id="AEUZ02000001">
    <property type="protein sequence ID" value="EHJ57291.1"/>
    <property type="molecule type" value="Genomic_DNA"/>
</dbReference>
<keyword evidence="4" id="KW-1185">Reference proteome</keyword>
<gene>
    <name evidence="3" type="ORF">STRUR_1647</name>
</gene>
<feature type="region of interest" description="Disordered" evidence="1">
    <location>
        <begin position="1"/>
        <end position="22"/>
    </location>
</feature>
<dbReference type="RefSeq" id="WP_006740006.1">
    <property type="nucleotide sequence ID" value="NZ_AEUZ02000001.1"/>
</dbReference>
<sequence>MSQKQLQKVMSEKQKSKKTPDQIRTEVKLKNNRFNRFMLLRYSLTLFFFANTYWLITQLFQASLYLIIPALMLILLVIATIEQFRLYGAKVINLKMTDLAFKAQLLVNAFVILISLVTQSANTILPTFSNHRTALIFLILLQVLGMVVAWFSLNRIRLIELNKDNYYKRFQNIEKYI</sequence>
<keyword evidence="2" id="KW-0812">Transmembrane</keyword>